<evidence type="ECO:0000313" key="3">
    <source>
        <dbReference type="Proteomes" id="UP000219422"/>
    </source>
</evidence>
<feature type="region of interest" description="Disordered" evidence="1">
    <location>
        <begin position="276"/>
        <end position="309"/>
    </location>
</feature>
<dbReference type="EMBL" id="CP023741">
    <property type="protein sequence ID" value="ATI80582.1"/>
    <property type="molecule type" value="Genomic_DNA"/>
</dbReference>
<proteinExistence type="predicted"/>
<gene>
    <name evidence="2" type="ORF">A6768_11650</name>
</gene>
<organism evidence="2 3">
    <name type="scientific">Sphingobium yanoikuyae</name>
    <name type="common">Sphingomonas yanoikuyae</name>
    <dbReference type="NCBI Taxonomy" id="13690"/>
    <lineage>
        <taxon>Bacteria</taxon>
        <taxon>Pseudomonadati</taxon>
        <taxon>Pseudomonadota</taxon>
        <taxon>Alphaproteobacteria</taxon>
        <taxon>Sphingomonadales</taxon>
        <taxon>Sphingomonadaceae</taxon>
        <taxon>Sphingobium</taxon>
    </lineage>
</organism>
<reference evidence="2 3" key="1">
    <citation type="submission" date="2017-10" db="EMBL/GenBank/DDBJ databases">
        <title>Sphingobium yanoikuyae S72.</title>
        <authorList>
            <person name="Sanchez E."/>
            <person name="Bustos P."/>
            <person name="Mendoza P."/>
            <person name="Guo X."/>
            <person name="Mendoza A."/>
        </authorList>
    </citation>
    <scope>NUCLEOTIDE SEQUENCE [LARGE SCALE GENOMIC DNA]</scope>
    <source>
        <strain evidence="2 3">S72</strain>
    </source>
</reference>
<dbReference type="KEGG" id="sya:A6768_11650"/>
<sequence length="374" mass="41598">MPAKKDRSEENQVDLFLPQLTTLPLRDQRETMERPFFSLSKRKRLKPIDYVSPDRKVTVHVSANSEYGLATIYDLDILIYCASVLIEHKRRGANDIPQTLHIVPYDMLTTLKRDVGGRAYELLGNALDRLQSTTVKTNIRSGDAVETTFSWLDSYSQLKDRNGQVRGMRITLAKWFYDGVLMEGGVLAIDPTYFSLTGGRERWLYRVARKHAGGAGAEGFAISMPTLFEKSGAEGDYRRFKFEMTKIARENGLPGYLLELVQREGAEPMLRMVRREAEASAPPLPSSAQPEAPRRSAASSAADTAPPARFPENGPIGYGAFGAIARANLPAPQRDHGAVADDFRAFLKSREIAFDAKNITSIFATFCSKQRAAA</sequence>
<name>A0A291MZQ1_SPHYA</name>
<protein>
    <submittedName>
        <fullName evidence="2">Plasmid replication initiator protein</fullName>
    </submittedName>
</protein>
<dbReference type="AlphaFoldDB" id="A0A291MZQ1"/>
<evidence type="ECO:0000313" key="2">
    <source>
        <dbReference type="EMBL" id="ATI80582.1"/>
    </source>
</evidence>
<dbReference type="GeneID" id="57777489"/>
<dbReference type="RefSeq" id="WP_097383707.1">
    <property type="nucleotide sequence ID" value="NZ_CP023741.1"/>
</dbReference>
<evidence type="ECO:0000256" key="1">
    <source>
        <dbReference type="SAM" id="MobiDB-lite"/>
    </source>
</evidence>
<dbReference type="InterPro" id="IPR018777">
    <property type="entry name" value="Replication_initiator_prot_A"/>
</dbReference>
<dbReference type="Proteomes" id="UP000219422">
    <property type="component" value="Chromosome"/>
</dbReference>
<feature type="compositionally biased region" description="Low complexity" evidence="1">
    <location>
        <begin position="286"/>
        <end position="307"/>
    </location>
</feature>
<accession>A0A291MZQ1</accession>
<dbReference type="Pfam" id="PF10134">
    <property type="entry name" value="RPA"/>
    <property type="match status" value="1"/>
</dbReference>